<dbReference type="SUPFAM" id="SSF46689">
    <property type="entry name" value="Homeodomain-like"/>
    <property type="match status" value="1"/>
</dbReference>
<dbReference type="Proteomes" id="UP000005244">
    <property type="component" value="Unassembled WGS sequence"/>
</dbReference>
<dbReference type="InterPro" id="IPR009057">
    <property type="entry name" value="Homeodomain-like_sf"/>
</dbReference>
<dbReference type="InterPro" id="IPR014875">
    <property type="entry name" value="Mor_transcription_activator"/>
</dbReference>
<dbReference type="EMBL" id="ALNK01000026">
    <property type="protein sequence ID" value="EJU21683.1"/>
    <property type="molecule type" value="Genomic_DNA"/>
</dbReference>
<protein>
    <submittedName>
        <fullName evidence="2">Mor transcription activator family protein</fullName>
    </submittedName>
</protein>
<evidence type="ECO:0000313" key="2">
    <source>
        <dbReference type="EMBL" id="EJU21683.1"/>
    </source>
</evidence>
<dbReference type="PANTHER" id="PTHR37812">
    <property type="entry name" value="MU-LIKE PROPHAGE FLUMU PROTEIN C"/>
    <property type="match status" value="1"/>
</dbReference>
<dbReference type="Gene3D" id="1.10.10.60">
    <property type="entry name" value="Homeodomain-like"/>
    <property type="match status" value="1"/>
</dbReference>
<dbReference type="InterPro" id="IPR052411">
    <property type="entry name" value="c-mor_Regulatory_Protein"/>
</dbReference>
<comment type="caution">
    <text evidence="2">The sequence shown here is derived from an EMBL/GenBank/DDBJ whole genome shotgun (WGS) entry which is preliminary data.</text>
</comment>
<name>J6HG51_9FIRM</name>
<evidence type="ECO:0000259" key="1">
    <source>
        <dbReference type="Pfam" id="PF08765"/>
    </source>
</evidence>
<reference evidence="2 3" key="1">
    <citation type="submission" date="2012-07" db="EMBL/GenBank/DDBJ databases">
        <authorList>
            <person name="Durkin A.S."/>
            <person name="McCorrison J."/>
            <person name="Torralba M."/>
            <person name="Gillis M."/>
            <person name="Methe B."/>
            <person name="Sutton G."/>
            <person name="Nelson K.E."/>
        </authorList>
    </citation>
    <scope>NUCLEOTIDE SEQUENCE [LARGE SCALE GENOMIC DNA]</scope>
    <source>
        <strain evidence="2 3">OBRC8</strain>
    </source>
</reference>
<feature type="domain" description="Mor transcription activator" evidence="1">
    <location>
        <begin position="15"/>
        <end position="86"/>
    </location>
</feature>
<organism evidence="2 3">
    <name type="scientific">Peptoanaerobacter stomatis</name>
    <dbReference type="NCBI Taxonomy" id="796937"/>
    <lineage>
        <taxon>Bacteria</taxon>
        <taxon>Bacillati</taxon>
        <taxon>Bacillota</taxon>
        <taxon>Clostridia</taxon>
        <taxon>Peptostreptococcales</taxon>
        <taxon>Filifactoraceae</taxon>
        <taxon>Peptoanaerobacter</taxon>
    </lineage>
</organism>
<sequence>MLDKLTIDDIENTEQREIAEIIGIDSYIKLVKEYGGTSIYILKEDSLIKDIRDSKIREEFNGGNYVYLAKKYNLTENSIRNIVNKKELDGQIKFEF</sequence>
<proteinExistence type="predicted"/>
<dbReference type="RefSeq" id="WP_009531241.1">
    <property type="nucleotide sequence ID" value="NZ_ALNK01000026.1"/>
</dbReference>
<evidence type="ECO:0000313" key="3">
    <source>
        <dbReference type="Proteomes" id="UP000005244"/>
    </source>
</evidence>
<dbReference type="AlphaFoldDB" id="J6HG51"/>
<accession>J6HG51</accession>
<dbReference type="Pfam" id="PF08765">
    <property type="entry name" value="Mor"/>
    <property type="match status" value="1"/>
</dbReference>
<gene>
    <name evidence="2" type="ORF">HMPREF1143_1386</name>
</gene>
<dbReference type="PANTHER" id="PTHR37812:SF1">
    <property type="entry name" value="MU-LIKE PROPHAGE FLUMU PROTEIN C"/>
    <property type="match status" value="1"/>
</dbReference>
<keyword evidence="3" id="KW-1185">Reference proteome</keyword>